<protein>
    <submittedName>
        <fullName evidence="7">NAD(P)-dependent oxidoreductase</fullName>
    </submittedName>
</protein>
<reference evidence="7 8" key="1">
    <citation type="submission" date="2019-08" db="EMBL/GenBank/DDBJ databases">
        <title>Agrococcus lahaulensis sp. nov., isolated from a cold desert of the Indian Himalayas.</title>
        <authorList>
            <person name="Qu J.H."/>
        </authorList>
    </citation>
    <scope>NUCLEOTIDE SEQUENCE [LARGE SCALE GENOMIC DNA]</scope>
    <source>
        <strain evidence="7 8">NS18</strain>
    </source>
</reference>
<dbReference type="PANTHER" id="PTHR43060:SF15">
    <property type="entry name" value="3-HYDROXYISOBUTYRATE DEHYDROGENASE-LIKE 1, MITOCHONDRIAL-RELATED"/>
    <property type="match status" value="1"/>
</dbReference>
<dbReference type="EMBL" id="VOIR01000011">
    <property type="protein sequence ID" value="KAA6435990.1"/>
    <property type="molecule type" value="Genomic_DNA"/>
</dbReference>
<dbReference type="GO" id="GO:0050661">
    <property type="term" value="F:NADP binding"/>
    <property type="evidence" value="ECO:0007669"/>
    <property type="project" value="InterPro"/>
</dbReference>
<dbReference type="PIRSF" id="PIRSF000103">
    <property type="entry name" value="HIBADH"/>
    <property type="match status" value="1"/>
</dbReference>
<sequence>MTRSLSLLGLGAMGLPMARRLAARSREGGGALTVWNRSAPRAQALGLETGATVAATPADAAREVVLTALPDLPQVRAVLEGPDGLLAGWRAAGVRRPMLVVCGTVSPVALRALADELATADVPGGVEVVDAPMSGGVLGAAEGRISFFVGGTEAQVAELAELLAPCASRVTRMGGTGTGAMAKLCNQLVVAETITALSEAFALARAAGIDAATLADALGSGLAASEVLRQKRHHWVDESFEAGGSIDYQVKDLRFAREAADEAGLTLDAARTALALFEAASDAGDGALDHSGVYRTIIRTKEQP</sequence>
<evidence type="ECO:0000256" key="3">
    <source>
        <dbReference type="ARBA" id="ARBA00023027"/>
    </source>
</evidence>
<dbReference type="OrthoDB" id="3185659at2"/>
<dbReference type="AlphaFoldDB" id="A0A5M8QLZ7"/>
<proteinExistence type="inferred from homology"/>
<feature type="domain" description="6-phosphogluconate dehydrogenase NADP-binding" evidence="5">
    <location>
        <begin position="5"/>
        <end position="174"/>
    </location>
</feature>
<dbReference type="InterPro" id="IPR013328">
    <property type="entry name" value="6PGD_dom2"/>
</dbReference>
<gene>
    <name evidence="7" type="ORF">FQ330_00715</name>
</gene>
<dbReference type="PANTHER" id="PTHR43060">
    <property type="entry name" value="3-HYDROXYISOBUTYRATE DEHYDROGENASE-LIKE 1, MITOCHONDRIAL-RELATED"/>
    <property type="match status" value="1"/>
</dbReference>
<evidence type="ECO:0000256" key="1">
    <source>
        <dbReference type="ARBA" id="ARBA00009080"/>
    </source>
</evidence>
<comment type="caution">
    <text evidence="7">The sequence shown here is derived from an EMBL/GenBank/DDBJ whole genome shotgun (WGS) entry which is preliminary data.</text>
</comment>
<dbReference type="GO" id="GO:0016491">
    <property type="term" value="F:oxidoreductase activity"/>
    <property type="evidence" value="ECO:0007669"/>
    <property type="project" value="UniProtKB-KW"/>
</dbReference>
<dbReference type="SUPFAM" id="SSF48179">
    <property type="entry name" value="6-phosphogluconate dehydrogenase C-terminal domain-like"/>
    <property type="match status" value="1"/>
</dbReference>
<feature type="domain" description="3-hydroxyisobutyrate dehydrogenase-like NAD-binding" evidence="6">
    <location>
        <begin position="177"/>
        <end position="296"/>
    </location>
</feature>
<dbReference type="InterPro" id="IPR036291">
    <property type="entry name" value="NAD(P)-bd_dom_sf"/>
</dbReference>
<dbReference type="SUPFAM" id="SSF51735">
    <property type="entry name" value="NAD(P)-binding Rossmann-fold domains"/>
    <property type="match status" value="1"/>
</dbReference>
<name>A0A5M8QLZ7_9MICO</name>
<dbReference type="InterPro" id="IPR029154">
    <property type="entry name" value="HIBADH-like_NADP-bd"/>
</dbReference>
<evidence type="ECO:0000259" key="6">
    <source>
        <dbReference type="Pfam" id="PF14833"/>
    </source>
</evidence>
<dbReference type="Pfam" id="PF14833">
    <property type="entry name" value="NAD_binding_11"/>
    <property type="match status" value="1"/>
</dbReference>
<organism evidence="7 8">
    <name type="scientific">Agrococcus sediminis</name>
    <dbReference type="NCBI Taxonomy" id="2599924"/>
    <lineage>
        <taxon>Bacteria</taxon>
        <taxon>Bacillati</taxon>
        <taxon>Actinomycetota</taxon>
        <taxon>Actinomycetes</taxon>
        <taxon>Micrococcales</taxon>
        <taxon>Microbacteriaceae</taxon>
        <taxon>Agrococcus</taxon>
    </lineage>
</organism>
<dbReference type="GO" id="GO:0016054">
    <property type="term" value="P:organic acid catabolic process"/>
    <property type="evidence" value="ECO:0007669"/>
    <property type="project" value="UniProtKB-ARBA"/>
</dbReference>
<dbReference type="Proteomes" id="UP000323221">
    <property type="component" value="Unassembled WGS sequence"/>
</dbReference>
<keyword evidence="2" id="KW-0560">Oxidoreductase</keyword>
<dbReference type="Pfam" id="PF03446">
    <property type="entry name" value="NAD_binding_2"/>
    <property type="match status" value="1"/>
</dbReference>
<dbReference type="PROSITE" id="PS00895">
    <property type="entry name" value="3_HYDROXYISOBUT_DH"/>
    <property type="match status" value="1"/>
</dbReference>
<evidence type="ECO:0000313" key="7">
    <source>
        <dbReference type="EMBL" id="KAA6435990.1"/>
    </source>
</evidence>
<dbReference type="InterPro" id="IPR008927">
    <property type="entry name" value="6-PGluconate_DH-like_C_sf"/>
</dbReference>
<keyword evidence="8" id="KW-1185">Reference proteome</keyword>
<feature type="active site" evidence="4">
    <location>
        <position position="183"/>
    </location>
</feature>
<evidence type="ECO:0000259" key="5">
    <source>
        <dbReference type="Pfam" id="PF03446"/>
    </source>
</evidence>
<dbReference type="InterPro" id="IPR002204">
    <property type="entry name" value="3-OH-isobutyrate_DH-rel_CS"/>
</dbReference>
<dbReference type="InterPro" id="IPR015815">
    <property type="entry name" value="HIBADH-related"/>
</dbReference>
<evidence type="ECO:0000313" key="8">
    <source>
        <dbReference type="Proteomes" id="UP000323221"/>
    </source>
</evidence>
<dbReference type="Gene3D" id="1.10.1040.10">
    <property type="entry name" value="N-(1-d-carboxylethyl)-l-norvaline Dehydrogenase, domain 2"/>
    <property type="match status" value="1"/>
</dbReference>
<comment type="similarity">
    <text evidence="1">Belongs to the HIBADH-related family.</text>
</comment>
<evidence type="ECO:0000256" key="4">
    <source>
        <dbReference type="PIRSR" id="PIRSR000103-1"/>
    </source>
</evidence>
<accession>A0A5M8QLZ7</accession>
<dbReference type="InterPro" id="IPR006115">
    <property type="entry name" value="6PGDH_NADP-bd"/>
</dbReference>
<dbReference type="GO" id="GO:0051287">
    <property type="term" value="F:NAD binding"/>
    <property type="evidence" value="ECO:0007669"/>
    <property type="project" value="InterPro"/>
</dbReference>
<evidence type="ECO:0000256" key="2">
    <source>
        <dbReference type="ARBA" id="ARBA00023002"/>
    </source>
</evidence>
<dbReference type="Gene3D" id="3.40.50.720">
    <property type="entry name" value="NAD(P)-binding Rossmann-like Domain"/>
    <property type="match status" value="1"/>
</dbReference>
<dbReference type="RefSeq" id="WP_146354397.1">
    <property type="nucleotide sequence ID" value="NZ_VOIR01000011.1"/>
</dbReference>
<keyword evidence="3" id="KW-0520">NAD</keyword>